<dbReference type="Pfam" id="PF05354">
    <property type="entry name" value="Phage_attach"/>
    <property type="match status" value="2"/>
</dbReference>
<sequence length="280" mass="28884">MQPDLKTPFRLLGQAATYTPSAGSAVSCKAMPVGGGETFTVGRVTFTADRPLFHVRRSEVTPAVGGVLTVDGTAHPVQAVEAVEGDARGLLWQVVPAWGALYDWTTPGSGGGSPHDPPDPSLTYTAAATSAGSGTLTVLSSGWTTGWARDGDSLTVDGDTYEITGDVQLSLIGMSYGFASVPITPALSASLAGGETVTYTPAGASNTRSVRAAIADYEASEIMAGIQTGDRRLIVRADDINPAPSTSDLVEIDGSDWSVVSVETIHQGADVVAWVCQVRV</sequence>
<dbReference type="RefSeq" id="WP_184437308.1">
    <property type="nucleotide sequence ID" value="NZ_JACIGI010000039.1"/>
</dbReference>
<gene>
    <name evidence="1" type="ORF">GGD88_003248</name>
</gene>
<dbReference type="GO" id="GO:0019068">
    <property type="term" value="P:virion assembly"/>
    <property type="evidence" value="ECO:0007669"/>
    <property type="project" value="InterPro"/>
</dbReference>
<dbReference type="InterPro" id="IPR008018">
    <property type="entry name" value="Phage_tail_attach_FII"/>
</dbReference>
<dbReference type="EMBL" id="JACIGI010000039">
    <property type="protein sequence ID" value="MBB4287499.1"/>
    <property type="molecule type" value="Genomic_DNA"/>
</dbReference>
<dbReference type="PROSITE" id="PS51257">
    <property type="entry name" value="PROKAR_LIPOPROTEIN"/>
    <property type="match status" value="1"/>
</dbReference>
<organism evidence="1 2">
    <name type="scientific">Roseospira goensis</name>
    <dbReference type="NCBI Taxonomy" id="391922"/>
    <lineage>
        <taxon>Bacteria</taxon>
        <taxon>Pseudomonadati</taxon>
        <taxon>Pseudomonadota</taxon>
        <taxon>Alphaproteobacteria</taxon>
        <taxon>Rhodospirillales</taxon>
        <taxon>Rhodospirillaceae</taxon>
        <taxon>Roseospira</taxon>
    </lineage>
</organism>
<proteinExistence type="predicted"/>
<reference evidence="1 2" key="1">
    <citation type="submission" date="2020-08" db="EMBL/GenBank/DDBJ databases">
        <title>Genome sequencing of Purple Non-Sulfur Bacteria from various extreme environments.</title>
        <authorList>
            <person name="Mayer M."/>
        </authorList>
    </citation>
    <scope>NUCLEOTIDE SEQUENCE [LARGE SCALE GENOMIC DNA]</scope>
    <source>
        <strain evidence="1 2">JA135</strain>
    </source>
</reference>
<accession>A0A7W6S3I5</accession>
<evidence type="ECO:0000313" key="1">
    <source>
        <dbReference type="EMBL" id="MBB4287499.1"/>
    </source>
</evidence>
<dbReference type="Proteomes" id="UP000555728">
    <property type="component" value="Unassembled WGS sequence"/>
</dbReference>
<protein>
    <submittedName>
        <fullName evidence="1">Uncharacterized protein</fullName>
    </submittedName>
</protein>
<evidence type="ECO:0000313" key="2">
    <source>
        <dbReference type="Proteomes" id="UP000555728"/>
    </source>
</evidence>
<dbReference type="AlphaFoldDB" id="A0A7W6S3I5"/>
<comment type="caution">
    <text evidence="1">The sequence shown here is derived from an EMBL/GenBank/DDBJ whole genome shotgun (WGS) entry which is preliminary data.</text>
</comment>
<name>A0A7W6S3I5_9PROT</name>
<keyword evidence="2" id="KW-1185">Reference proteome</keyword>